<name>A0A2T3A820_9PEZI</name>
<dbReference type="InterPro" id="IPR018957">
    <property type="entry name" value="Znf_C3HC4_RING-type"/>
</dbReference>
<dbReference type="Pfam" id="PF03105">
    <property type="entry name" value="SPX"/>
    <property type="match status" value="1"/>
</dbReference>
<dbReference type="InterPro" id="IPR013083">
    <property type="entry name" value="Znf_RING/FYVE/PHD"/>
</dbReference>
<dbReference type="PROSITE" id="PS00518">
    <property type="entry name" value="ZF_RING_1"/>
    <property type="match status" value="1"/>
</dbReference>
<evidence type="ECO:0000313" key="8">
    <source>
        <dbReference type="EMBL" id="PSR85509.1"/>
    </source>
</evidence>
<dbReference type="OrthoDB" id="5588846at2759"/>
<feature type="domain" description="SPX" evidence="7">
    <location>
        <begin position="1"/>
        <end position="319"/>
    </location>
</feature>
<evidence type="ECO:0000256" key="1">
    <source>
        <dbReference type="ARBA" id="ARBA00022723"/>
    </source>
</evidence>
<keyword evidence="2 4" id="KW-0863">Zinc-finger</keyword>
<sequence length="450" mass="51082">MKFAHEFKETLERECFPDHWLAAAIPYSQLKKCLKKVQRELESLGLDKETLQQLLAEQTVSPNGEPIPLVRYNLDHASSRSLRPCLSIFVHLRHGQVIDAALSPASRAFLQRLSGAHSRPSAIDSSACTTPLATPSPDVSSDDNDEDTEGELERIEVPLVFDGEFFNILQTDVDSLDALQQQEEKSMEAEIKSLGAEVSAVVGPPKRLAKSDLNRWREIFDLYVNAQVFFSSHELDHGSRSSVKAVQQLVWFQKQVQTRGLLQSFKVPSSAVAYSRFLQLNATLLQNLKFQEINKTAITKILKKFDKRTSLGASVTFRSAIRSRNFLAGSVAKKLCAQLSQEVVSTVPRAEDYDCPICFSIAWYPVRLRCSHLFCVRCVIKMQRENKKHCPLCRDEGVMNADLNNIDKSLEKFMKQYFRKETEEKQRANEIERGMEIFGDQYKHSSCVLM</sequence>
<dbReference type="Pfam" id="PF00097">
    <property type="entry name" value="zf-C3HC4"/>
    <property type="match status" value="1"/>
</dbReference>
<feature type="domain" description="RING-type" evidence="6">
    <location>
        <begin position="355"/>
        <end position="394"/>
    </location>
</feature>
<dbReference type="SMART" id="SM00184">
    <property type="entry name" value="RING"/>
    <property type="match status" value="1"/>
</dbReference>
<dbReference type="PANTHER" id="PTHR23327:SF51">
    <property type="entry name" value="TRANSCRIPTIONAL REGULATOR OF YEAST FORM ADHERENCE 3"/>
    <property type="match status" value="1"/>
</dbReference>
<evidence type="ECO:0000259" key="7">
    <source>
        <dbReference type="PROSITE" id="PS51382"/>
    </source>
</evidence>
<dbReference type="SUPFAM" id="SSF57850">
    <property type="entry name" value="RING/U-box"/>
    <property type="match status" value="1"/>
</dbReference>
<feature type="region of interest" description="Disordered" evidence="5">
    <location>
        <begin position="119"/>
        <end position="150"/>
    </location>
</feature>
<evidence type="ECO:0000256" key="4">
    <source>
        <dbReference type="PROSITE-ProRule" id="PRU00175"/>
    </source>
</evidence>
<keyword evidence="3" id="KW-0862">Zinc</keyword>
<dbReference type="PROSITE" id="PS51382">
    <property type="entry name" value="SPX"/>
    <property type="match status" value="1"/>
</dbReference>
<evidence type="ECO:0000256" key="3">
    <source>
        <dbReference type="ARBA" id="ARBA00022833"/>
    </source>
</evidence>
<dbReference type="InParanoid" id="A0A2T3A820"/>
<dbReference type="STRING" id="2025994.A0A2T3A820"/>
<keyword evidence="9" id="KW-1185">Reference proteome</keyword>
<gene>
    <name evidence="8" type="ORF">BD289DRAFT_368530</name>
</gene>
<dbReference type="InterPro" id="IPR004331">
    <property type="entry name" value="SPX_dom"/>
</dbReference>
<evidence type="ECO:0000259" key="6">
    <source>
        <dbReference type="PROSITE" id="PS50089"/>
    </source>
</evidence>
<dbReference type="InterPro" id="IPR001841">
    <property type="entry name" value="Znf_RING"/>
</dbReference>
<feature type="compositionally biased region" description="Acidic residues" evidence="5">
    <location>
        <begin position="140"/>
        <end position="150"/>
    </location>
</feature>
<organism evidence="8 9">
    <name type="scientific">Coniella lustricola</name>
    <dbReference type="NCBI Taxonomy" id="2025994"/>
    <lineage>
        <taxon>Eukaryota</taxon>
        <taxon>Fungi</taxon>
        <taxon>Dikarya</taxon>
        <taxon>Ascomycota</taxon>
        <taxon>Pezizomycotina</taxon>
        <taxon>Sordariomycetes</taxon>
        <taxon>Sordariomycetidae</taxon>
        <taxon>Diaporthales</taxon>
        <taxon>Schizoparmaceae</taxon>
        <taxon>Coniella</taxon>
    </lineage>
</organism>
<dbReference type="GO" id="GO:0008270">
    <property type="term" value="F:zinc ion binding"/>
    <property type="evidence" value="ECO:0007669"/>
    <property type="project" value="UniProtKB-KW"/>
</dbReference>
<dbReference type="EMBL" id="KZ678442">
    <property type="protein sequence ID" value="PSR85509.1"/>
    <property type="molecule type" value="Genomic_DNA"/>
</dbReference>
<proteinExistence type="predicted"/>
<evidence type="ECO:0000313" key="9">
    <source>
        <dbReference type="Proteomes" id="UP000241462"/>
    </source>
</evidence>
<evidence type="ECO:0000256" key="2">
    <source>
        <dbReference type="ARBA" id="ARBA00022771"/>
    </source>
</evidence>
<dbReference type="Proteomes" id="UP000241462">
    <property type="component" value="Unassembled WGS sequence"/>
</dbReference>
<dbReference type="Gene3D" id="3.30.40.10">
    <property type="entry name" value="Zinc/RING finger domain, C3HC4 (zinc finger)"/>
    <property type="match status" value="1"/>
</dbReference>
<dbReference type="InterPro" id="IPR017907">
    <property type="entry name" value="Znf_RING_CS"/>
</dbReference>
<dbReference type="PANTHER" id="PTHR23327">
    <property type="entry name" value="RING FINGER PROTEIN 127"/>
    <property type="match status" value="1"/>
</dbReference>
<protein>
    <submittedName>
        <fullName evidence="8">SPX domain-domain-containing protein</fullName>
    </submittedName>
</protein>
<feature type="compositionally biased region" description="Polar residues" evidence="5">
    <location>
        <begin position="123"/>
        <end position="139"/>
    </location>
</feature>
<reference evidence="8 9" key="1">
    <citation type="journal article" date="2018" name="Mycol. Prog.">
        <title>Coniella lustricola, a new species from submerged detritus.</title>
        <authorList>
            <person name="Raudabaugh D.B."/>
            <person name="Iturriaga T."/>
            <person name="Carver A."/>
            <person name="Mondo S."/>
            <person name="Pangilinan J."/>
            <person name="Lipzen A."/>
            <person name="He G."/>
            <person name="Amirebrahimi M."/>
            <person name="Grigoriev I.V."/>
            <person name="Miller A.N."/>
        </authorList>
    </citation>
    <scope>NUCLEOTIDE SEQUENCE [LARGE SCALE GENOMIC DNA]</scope>
    <source>
        <strain evidence="8 9">B22-T-1</strain>
    </source>
</reference>
<keyword evidence="1" id="KW-0479">Metal-binding</keyword>
<dbReference type="PROSITE" id="PS50089">
    <property type="entry name" value="ZF_RING_2"/>
    <property type="match status" value="1"/>
</dbReference>
<accession>A0A2T3A820</accession>
<evidence type="ECO:0000256" key="5">
    <source>
        <dbReference type="SAM" id="MobiDB-lite"/>
    </source>
</evidence>
<dbReference type="AlphaFoldDB" id="A0A2T3A820"/>